<sequence>MNKQNGRDAFSIVYTEKISKQNEESYLRNIPGKALTPTGILFIVIAPLIIRRQSNIISKHFKLTLTV</sequence>
<evidence type="ECO:0000313" key="2">
    <source>
        <dbReference type="Proteomes" id="UP001162480"/>
    </source>
</evidence>
<dbReference type="AlphaFoldDB" id="A0AA36BLM4"/>
<organism evidence="1 2">
    <name type="scientific">Octopus vulgaris</name>
    <name type="common">Common octopus</name>
    <dbReference type="NCBI Taxonomy" id="6645"/>
    <lineage>
        <taxon>Eukaryota</taxon>
        <taxon>Metazoa</taxon>
        <taxon>Spiralia</taxon>
        <taxon>Lophotrochozoa</taxon>
        <taxon>Mollusca</taxon>
        <taxon>Cephalopoda</taxon>
        <taxon>Coleoidea</taxon>
        <taxon>Octopodiformes</taxon>
        <taxon>Octopoda</taxon>
        <taxon>Incirrata</taxon>
        <taxon>Octopodidae</taxon>
        <taxon>Octopus</taxon>
    </lineage>
</organism>
<dbReference type="EMBL" id="OX597832">
    <property type="protein sequence ID" value="CAI9736605.1"/>
    <property type="molecule type" value="Genomic_DNA"/>
</dbReference>
<name>A0AA36BLM4_OCTVU</name>
<evidence type="ECO:0000313" key="1">
    <source>
        <dbReference type="EMBL" id="CAI9736605.1"/>
    </source>
</evidence>
<keyword evidence="2" id="KW-1185">Reference proteome</keyword>
<gene>
    <name evidence="1" type="ORF">OCTVUL_1B018052</name>
</gene>
<reference evidence="1" key="1">
    <citation type="submission" date="2023-08" db="EMBL/GenBank/DDBJ databases">
        <authorList>
            <person name="Alioto T."/>
            <person name="Alioto T."/>
            <person name="Gomez Garrido J."/>
        </authorList>
    </citation>
    <scope>NUCLEOTIDE SEQUENCE</scope>
</reference>
<accession>A0AA36BLM4</accession>
<protein>
    <submittedName>
        <fullName evidence="1">Uncharacterized protein</fullName>
    </submittedName>
</protein>
<proteinExistence type="predicted"/>
<dbReference type="Proteomes" id="UP001162480">
    <property type="component" value="Chromosome 19"/>
</dbReference>